<dbReference type="InterPro" id="IPR021313">
    <property type="entry name" value="DUF2909"/>
</dbReference>
<name>A0A1G9G478_9GAMM</name>
<evidence type="ECO:0000313" key="2">
    <source>
        <dbReference type="EMBL" id="SDK95427.1"/>
    </source>
</evidence>
<dbReference type="EMBL" id="FNGI01000001">
    <property type="protein sequence ID" value="SDK95427.1"/>
    <property type="molecule type" value="Genomic_DNA"/>
</dbReference>
<feature type="transmembrane region" description="Helical" evidence="1">
    <location>
        <begin position="6"/>
        <end position="26"/>
    </location>
</feature>
<dbReference type="OrthoDB" id="6121272at2"/>
<dbReference type="RefSeq" id="WP_089725314.1">
    <property type="nucleotide sequence ID" value="NZ_FNGI01000001.1"/>
</dbReference>
<gene>
    <name evidence="2" type="ORF">SAMN05661010_00592</name>
</gene>
<organism evidence="2 3">
    <name type="scientific">Modicisalibacter muralis</name>
    <dbReference type="NCBI Taxonomy" id="119000"/>
    <lineage>
        <taxon>Bacteria</taxon>
        <taxon>Pseudomonadati</taxon>
        <taxon>Pseudomonadota</taxon>
        <taxon>Gammaproteobacteria</taxon>
        <taxon>Oceanospirillales</taxon>
        <taxon>Halomonadaceae</taxon>
        <taxon>Modicisalibacter</taxon>
    </lineage>
</organism>
<sequence>MLEVLIAIVFLAMLGSLMAGAGFLLHDSSQSRRLLTSLKVRVGLAALLVALLLYGFYAGNLGG</sequence>
<evidence type="ECO:0008006" key="4">
    <source>
        <dbReference type="Google" id="ProtNLM"/>
    </source>
</evidence>
<keyword evidence="1" id="KW-1133">Transmembrane helix</keyword>
<feature type="transmembrane region" description="Helical" evidence="1">
    <location>
        <begin position="38"/>
        <end position="57"/>
    </location>
</feature>
<dbReference type="Proteomes" id="UP000198654">
    <property type="component" value="Unassembled WGS sequence"/>
</dbReference>
<evidence type="ECO:0000313" key="3">
    <source>
        <dbReference type="Proteomes" id="UP000198654"/>
    </source>
</evidence>
<accession>A0A1G9G478</accession>
<keyword evidence="1" id="KW-0472">Membrane</keyword>
<keyword evidence="1" id="KW-0812">Transmembrane</keyword>
<protein>
    <recommendedName>
        <fullName evidence="4">DUF2909 domain-containing protein</fullName>
    </recommendedName>
</protein>
<evidence type="ECO:0000256" key="1">
    <source>
        <dbReference type="SAM" id="Phobius"/>
    </source>
</evidence>
<keyword evidence="3" id="KW-1185">Reference proteome</keyword>
<dbReference type="Pfam" id="PF11137">
    <property type="entry name" value="DUF2909"/>
    <property type="match status" value="1"/>
</dbReference>
<proteinExistence type="predicted"/>
<dbReference type="STRING" id="119000.SAMN05661010_00592"/>
<reference evidence="2 3" key="1">
    <citation type="submission" date="2016-10" db="EMBL/GenBank/DDBJ databases">
        <authorList>
            <person name="de Groot N.N."/>
        </authorList>
    </citation>
    <scope>NUCLEOTIDE SEQUENCE [LARGE SCALE GENOMIC DNA]</scope>
    <source>
        <strain evidence="2 3">DSM 14789</strain>
    </source>
</reference>
<dbReference type="AlphaFoldDB" id="A0A1G9G478"/>